<gene>
    <name evidence="2" type="ORF">SNAT2548_LOCUS29630</name>
</gene>
<evidence type="ECO:0000256" key="1">
    <source>
        <dbReference type="SAM" id="SignalP"/>
    </source>
</evidence>
<protein>
    <recommendedName>
        <fullName evidence="4">Secreted protein</fullName>
    </recommendedName>
</protein>
<feature type="signal peptide" evidence="1">
    <location>
        <begin position="1"/>
        <end position="30"/>
    </location>
</feature>
<keyword evidence="1" id="KW-0732">Signal</keyword>
<dbReference type="EMBL" id="CAJNDS010002568">
    <property type="protein sequence ID" value="CAE7529083.1"/>
    <property type="molecule type" value="Genomic_DNA"/>
</dbReference>
<organism evidence="2 3">
    <name type="scientific">Symbiodinium natans</name>
    <dbReference type="NCBI Taxonomy" id="878477"/>
    <lineage>
        <taxon>Eukaryota</taxon>
        <taxon>Sar</taxon>
        <taxon>Alveolata</taxon>
        <taxon>Dinophyceae</taxon>
        <taxon>Suessiales</taxon>
        <taxon>Symbiodiniaceae</taxon>
        <taxon>Symbiodinium</taxon>
    </lineage>
</organism>
<evidence type="ECO:0000313" key="3">
    <source>
        <dbReference type="Proteomes" id="UP000604046"/>
    </source>
</evidence>
<feature type="chain" id="PRO_5032317765" description="Secreted protein" evidence="1">
    <location>
        <begin position="31"/>
        <end position="99"/>
    </location>
</feature>
<evidence type="ECO:0000313" key="2">
    <source>
        <dbReference type="EMBL" id="CAE7529083.1"/>
    </source>
</evidence>
<keyword evidence="3" id="KW-1185">Reference proteome</keyword>
<sequence length="99" mass="10891">MFLLISMQPGWPLISMMFLLSCHLPRMAVQQGDVLKARVHSHLLVSCEPAAPGGVIKSGLEQWKEATARRLATQNTYVVVCLHWMHAGGSGMLKTADAY</sequence>
<reference evidence="2" key="1">
    <citation type="submission" date="2021-02" db="EMBL/GenBank/DDBJ databases">
        <authorList>
            <person name="Dougan E. K."/>
            <person name="Rhodes N."/>
            <person name="Thang M."/>
            <person name="Chan C."/>
        </authorList>
    </citation>
    <scope>NUCLEOTIDE SEQUENCE</scope>
</reference>
<evidence type="ECO:0008006" key="4">
    <source>
        <dbReference type="Google" id="ProtNLM"/>
    </source>
</evidence>
<dbReference type="Proteomes" id="UP000604046">
    <property type="component" value="Unassembled WGS sequence"/>
</dbReference>
<accession>A0A812TNE4</accession>
<name>A0A812TNE4_9DINO</name>
<comment type="caution">
    <text evidence="2">The sequence shown here is derived from an EMBL/GenBank/DDBJ whole genome shotgun (WGS) entry which is preliminary data.</text>
</comment>
<proteinExistence type="predicted"/>
<dbReference type="AlphaFoldDB" id="A0A812TNE4"/>